<evidence type="ECO:0000313" key="2">
    <source>
        <dbReference type="EMBL" id="TQV81687.1"/>
    </source>
</evidence>
<proteinExistence type="predicted"/>
<dbReference type="SUPFAM" id="SSF54909">
    <property type="entry name" value="Dimeric alpha+beta barrel"/>
    <property type="match status" value="1"/>
</dbReference>
<gene>
    <name evidence="2" type="ORF">FKG95_05415</name>
</gene>
<organism evidence="2 3">
    <name type="scientific">Denitrobaculum tricleocarpae</name>
    <dbReference type="NCBI Taxonomy" id="2591009"/>
    <lineage>
        <taxon>Bacteria</taxon>
        <taxon>Pseudomonadati</taxon>
        <taxon>Pseudomonadota</taxon>
        <taxon>Alphaproteobacteria</taxon>
        <taxon>Rhodospirillales</taxon>
        <taxon>Rhodospirillaceae</taxon>
        <taxon>Denitrobaculum</taxon>
    </lineage>
</organism>
<sequence length="95" mass="10335">MPAYMIARVKVHDPEGYEAYKTKASAAIEAHGGRYLARGGALEVLEGEDSGARLVIVEFADVETARAFYNSDAYQEAVKIRQPVSEGNFIVVEGL</sequence>
<dbReference type="PANTHER" id="PTHR41521:SF4">
    <property type="entry name" value="BLR0684 PROTEIN"/>
    <property type="match status" value="1"/>
</dbReference>
<dbReference type="Gene3D" id="3.30.70.100">
    <property type="match status" value="1"/>
</dbReference>
<reference evidence="2 3" key="1">
    <citation type="submission" date="2019-06" db="EMBL/GenBank/DDBJ databases">
        <title>Whole genome sequence for Rhodospirillaceae sp. R148.</title>
        <authorList>
            <person name="Wang G."/>
        </authorList>
    </citation>
    <scope>NUCLEOTIDE SEQUENCE [LARGE SCALE GENOMIC DNA]</scope>
    <source>
        <strain evidence="2 3">R148</strain>
    </source>
</reference>
<dbReference type="InterPro" id="IPR011008">
    <property type="entry name" value="Dimeric_a/b-barrel"/>
</dbReference>
<name>A0A545TWU7_9PROT</name>
<keyword evidence="3" id="KW-1185">Reference proteome</keyword>
<feature type="domain" description="DUF1330" evidence="1">
    <location>
        <begin position="2"/>
        <end position="95"/>
    </location>
</feature>
<dbReference type="Proteomes" id="UP000315252">
    <property type="component" value="Unassembled WGS sequence"/>
</dbReference>
<dbReference type="InterPro" id="IPR010753">
    <property type="entry name" value="DUF1330"/>
</dbReference>
<dbReference type="Pfam" id="PF07045">
    <property type="entry name" value="DUF1330"/>
    <property type="match status" value="1"/>
</dbReference>
<evidence type="ECO:0000259" key="1">
    <source>
        <dbReference type="Pfam" id="PF07045"/>
    </source>
</evidence>
<dbReference type="PANTHER" id="PTHR41521">
    <property type="match status" value="1"/>
</dbReference>
<dbReference type="EMBL" id="VHSH01000002">
    <property type="protein sequence ID" value="TQV81687.1"/>
    <property type="molecule type" value="Genomic_DNA"/>
</dbReference>
<dbReference type="OrthoDB" id="9806380at2"/>
<accession>A0A545TWU7</accession>
<dbReference type="RefSeq" id="WP_142895318.1">
    <property type="nucleotide sequence ID" value="NZ_ML660053.1"/>
</dbReference>
<dbReference type="AlphaFoldDB" id="A0A545TWU7"/>
<comment type="caution">
    <text evidence="2">The sequence shown here is derived from an EMBL/GenBank/DDBJ whole genome shotgun (WGS) entry which is preliminary data.</text>
</comment>
<evidence type="ECO:0000313" key="3">
    <source>
        <dbReference type="Proteomes" id="UP000315252"/>
    </source>
</evidence>
<protein>
    <submittedName>
        <fullName evidence="2">DUF1330 domain-containing protein</fullName>
    </submittedName>
</protein>